<keyword evidence="2" id="KW-1185">Reference proteome</keyword>
<protein>
    <submittedName>
        <fullName evidence="1">Uncharacterized protein</fullName>
    </submittedName>
</protein>
<gene>
    <name evidence="1" type="ORF">BN1708_020768</name>
</gene>
<name>A0A0G4KSA1_VERLO</name>
<dbReference type="Proteomes" id="UP000044602">
    <property type="component" value="Unassembled WGS sequence"/>
</dbReference>
<evidence type="ECO:0000313" key="1">
    <source>
        <dbReference type="EMBL" id="CRK12713.1"/>
    </source>
</evidence>
<dbReference type="AlphaFoldDB" id="A0A0G4KSA1"/>
<dbReference type="EMBL" id="CVQH01003974">
    <property type="protein sequence ID" value="CRK12713.1"/>
    <property type="molecule type" value="Genomic_DNA"/>
</dbReference>
<reference evidence="1 2" key="1">
    <citation type="submission" date="2015-05" db="EMBL/GenBank/DDBJ databases">
        <authorList>
            <person name="Wang D.B."/>
            <person name="Wang M."/>
        </authorList>
    </citation>
    <scope>NUCLEOTIDE SEQUENCE [LARGE SCALE GENOMIC DNA]</scope>
    <source>
        <strain evidence="1">VL1</strain>
    </source>
</reference>
<feature type="non-terminal residue" evidence="1">
    <location>
        <position position="32"/>
    </location>
</feature>
<proteinExistence type="predicted"/>
<organism evidence="1 2">
    <name type="scientific">Verticillium longisporum</name>
    <name type="common">Verticillium dahliae var. longisporum</name>
    <dbReference type="NCBI Taxonomy" id="100787"/>
    <lineage>
        <taxon>Eukaryota</taxon>
        <taxon>Fungi</taxon>
        <taxon>Dikarya</taxon>
        <taxon>Ascomycota</taxon>
        <taxon>Pezizomycotina</taxon>
        <taxon>Sordariomycetes</taxon>
        <taxon>Hypocreomycetidae</taxon>
        <taxon>Glomerellales</taxon>
        <taxon>Plectosphaerellaceae</taxon>
        <taxon>Verticillium</taxon>
    </lineage>
</organism>
<accession>A0A0G4KSA1</accession>
<sequence>PPICLPCPRTLAATLPPNPTWTSSRWEPSWVA</sequence>
<evidence type="ECO:0000313" key="2">
    <source>
        <dbReference type="Proteomes" id="UP000044602"/>
    </source>
</evidence>
<feature type="non-terminal residue" evidence="1">
    <location>
        <position position="1"/>
    </location>
</feature>